<dbReference type="VEuPathDB" id="VectorBase:ACON2_032060"/>
<dbReference type="InterPro" id="IPR057394">
    <property type="entry name" value="PIGBOS1"/>
</dbReference>
<sequence>MSLSVISLSPVSPLLVLLRSDADEMRYGRSRIPELLIISVFGIGGGFYVFQPTFRQLQQQRTGTTATEPAATTSKGTMSMPAISRMFQMLKGSPVAVVGGTILVTGSLLYTYRAVYRPFITRRERAESEAMANYIFQMEQSKGQRQTSEHS</sequence>
<proteinExistence type="predicted"/>
<protein>
    <recommendedName>
        <fullName evidence="3">Transmembrane protein</fullName>
    </recommendedName>
</protein>
<keyword evidence="1" id="KW-0472">Membrane</keyword>
<keyword evidence="1" id="KW-1133">Transmembrane helix</keyword>
<feature type="transmembrane region" description="Helical" evidence="1">
    <location>
        <begin position="95"/>
        <end position="112"/>
    </location>
</feature>
<dbReference type="AlphaFoldDB" id="A0A8W7P9B5"/>
<accession>A0A8W7P9B5</accession>
<evidence type="ECO:0000256" key="1">
    <source>
        <dbReference type="SAM" id="Phobius"/>
    </source>
</evidence>
<evidence type="ECO:0008006" key="3">
    <source>
        <dbReference type="Google" id="ProtNLM"/>
    </source>
</evidence>
<name>A0A8W7P9B5_ANOCL</name>
<dbReference type="Pfam" id="PF23670">
    <property type="entry name" value="PIGBOS1"/>
    <property type="match status" value="1"/>
</dbReference>
<dbReference type="EnsemblMetazoa" id="ACOM028086-RA">
    <property type="protein sequence ID" value="ACOM028086-PA.1"/>
    <property type="gene ID" value="ACOM028086"/>
</dbReference>
<feature type="transmembrane region" description="Helical" evidence="1">
    <location>
        <begin position="32"/>
        <end position="50"/>
    </location>
</feature>
<evidence type="ECO:0000313" key="2">
    <source>
        <dbReference type="EnsemblMetazoa" id="ACOM028086-PA.1"/>
    </source>
</evidence>
<organism evidence="2">
    <name type="scientific">Anopheles coluzzii</name>
    <name type="common">African malaria mosquito</name>
    <dbReference type="NCBI Taxonomy" id="1518534"/>
    <lineage>
        <taxon>Eukaryota</taxon>
        <taxon>Metazoa</taxon>
        <taxon>Ecdysozoa</taxon>
        <taxon>Arthropoda</taxon>
        <taxon>Hexapoda</taxon>
        <taxon>Insecta</taxon>
        <taxon>Pterygota</taxon>
        <taxon>Neoptera</taxon>
        <taxon>Endopterygota</taxon>
        <taxon>Diptera</taxon>
        <taxon>Nematocera</taxon>
        <taxon>Culicoidea</taxon>
        <taxon>Culicidae</taxon>
        <taxon>Anophelinae</taxon>
        <taxon>Anopheles</taxon>
    </lineage>
</organism>
<keyword evidence="1" id="KW-0812">Transmembrane</keyword>
<dbReference type="Proteomes" id="UP000075882">
    <property type="component" value="Unassembled WGS sequence"/>
</dbReference>
<reference evidence="2" key="1">
    <citation type="submission" date="2022-08" db="UniProtKB">
        <authorList>
            <consortium name="EnsemblMetazoa"/>
        </authorList>
    </citation>
    <scope>IDENTIFICATION</scope>
</reference>